<dbReference type="FunFam" id="3.30.230.10:FF:000017">
    <property type="entry name" value="Galactokinase"/>
    <property type="match status" value="1"/>
</dbReference>
<keyword evidence="5" id="KW-0547">Nucleotide-binding</keyword>
<evidence type="ECO:0000256" key="9">
    <source>
        <dbReference type="ARBA" id="ARBA00023144"/>
    </source>
</evidence>
<dbReference type="Proteomes" id="UP000322244">
    <property type="component" value="Unassembled WGS sequence"/>
</dbReference>
<dbReference type="NCBIfam" id="TIGR00131">
    <property type="entry name" value="gal_kin"/>
    <property type="match status" value="1"/>
</dbReference>
<dbReference type="InterPro" id="IPR036554">
    <property type="entry name" value="GHMP_kinase_C_sf"/>
</dbReference>
<keyword evidence="9" id="KW-0299">Galactose metabolism</keyword>
<feature type="domain" description="GHMP kinase N-terminal" evidence="12">
    <location>
        <begin position="77"/>
        <end position="161"/>
    </location>
</feature>
<keyword evidence="3 15" id="KW-0808">Transferase</keyword>
<dbReference type="Pfam" id="PF10509">
    <property type="entry name" value="GalKase_gal_bdg"/>
    <property type="match status" value="1"/>
</dbReference>
<dbReference type="InterPro" id="IPR006206">
    <property type="entry name" value="Mevalonate/galactokinase"/>
</dbReference>
<evidence type="ECO:0000259" key="14">
    <source>
        <dbReference type="Pfam" id="PF10509"/>
    </source>
</evidence>
<evidence type="ECO:0000256" key="5">
    <source>
        <dbReference type="ARBA" id="ARBA00022741"/>
    </source>
</evidence>
<dbReference type="PANTHER" id="PTHR10457">
    <property type="entry name" value="MEVALONATE KINASE/GALACTOKINASE"/>
    <property type="match status" value="1"/>
</dbReference>
<dbReference type="GO" id="GO:0005829">
    <property type="term" value="C:cytosol"/>
    <property type="evidence" value="ECO:0007669"/>
    <property type="project" value="TreeGrafter"/>
</dbReference>
<dbReference type="RefSeq" id="WP_149428548.1">
    <property type="nucleotide sequence ID" value="NZ_VLNY01000001.1"/>
</dbReference>
<evidence type="ECO:0000256" key="3">
    <source>
        <dbReference type="ARBA" id="ARBA00022679"/>
    </source>
</evidence>
<dbReference type="Pfam" id="PF00288">
    <property type="entry name" value="GHMP_kinases_N"/>
    <property type="match status" value="1"/>
</dbReference>
<sequence>MNTVVAQAPGRINLIGEHTDYNQGYAMPIALEERTTVRFEPDGSDTVRLTSEQDGVDAAFALPVRPGEVDGWAAYPAGVLWALAAAGHRVVGGTIRVTSDVPIGAGLSSSAALECAVLLAMNAAAGTELELLEVARIAQRGENDFVGAPTGLMDQLASLHGAVDRALLIDFDDLSVQPVVFDLELNGLRLLVINSNAAHHHSSGEYASRRESCARVALALGVESLRQVQGVDGVLDRIDDEVDRRRARHILGENQRVLDCAEALGASDFRRVGELMNQSHASMRDDFEITTPHIDLIADSAVRHGALGARMTGGGFGGCVIALVPEGELGRIGEAIEADIAEGGFPAPTLFVARAGQGASIVSVGATFVGDGGDPRILR</sequence>
<comment type="similarity">
    <text evidence="1">Belongs to the GHMP kinase family. GalK subfamily.</text>
</comment>
<evidence type="ECO:0000256" key="7">
    <source>
        <dbReference type="ARBA" id="ARBA00022840"/>
    </source>
</evidence>
<evidence type="ECO:0000313" key="16">
    <source>
        <dbReference type="Proteomes" id="UP000322244"/>
    </source>
</evidence>
<reference evidence="15 16" key="1">
    <citation type="submission" date="2019-07" db="EMBL/GenBank/DDBJ databases">
        <title>Rhodococcus cavernicolus sp. nov., isolated from a cave.</title>
        <authorList>
            <person name="Lee S.D."/>
        </authorList>
    </citation>
    <scope>NUCLEOTIDE SEQUENCE [LARGE SCALE GENOMIC DNA]</scope>
    <source>
        <strain evidence="15 16">C1-24</strain>
    </source>
</reference>
<dbReference type="PIRSF" id="PIRSF000530">
    <property type="entry name" value="Galactokinase"/>
    <property type="match status" value="1"/>
</dbReference>
<feature type="domain" description="Galactokinase N-terminal" evidence="14">
    <location>
        <begin position="4"/>
        <end position="37"/>
    </location>
</feature>
<name>A0A5A7SJF9_9NOCA</name>
<dbReference type="EMBL" id="VLNY01000001">
    <property type="protein sequence ID" value="KAA0024773.1"/>
    <property type="molecule type" value="Genomic_DNA"/>
</dbReference>
<accession>A0A5A7SJF9</accession>
<keyword evidence="8" id="KW-0460">Magnesium</keyword>
<dbReference type="InterPro" id="IPR019539">
    <property type="entry name" value="GalKase_N"/>
</dbReference>
<evidence type="ECO:0000256" key="2">
    <source>
        <dbReference type="ARBA" id="ARBA00022490"/>
    </source>
</evidence>
<evidence type="ECO:0000256" key="8">
    <source>
        <dbReference type="ARBA" id="ARBA00022842"/>
    </source>
</evidence>
<dbReference type="GO" id="GO:0005524">
    <property type="term" value="F:ATP binding"/>
    <property type="evidence" value="ECO:0007669"/>
    <property type="project" value="UniProtKB-UniRule"/>
</dbReference>
<comment type="caution">
    <text evidence="15">The sequence shown here is derived from an EMBL/GenBank/DDBJ whole genome shotgun (WGS) entry which is preliminary data.</text>
</comment>
<dbReference type="EC" id="2.7.1.6" evidence="11"/>
<protein>
    <recommendedName>
        <fullName evidence="11">Galactokinase</fullName>
        <ecNumber evidence="11">2.7.1.6</ecNumber>
    </recommendedName>
</protein>
<dbReference type="AlphaFoldDB" id="A0A5A7SJF9"/>
<proteinExistence type="inferred from homology"/>
<dbReference type="Gene3D" id="3.30.230.10">
    <property type="match status" value="1"/>
</dbReference>
<dbReference type="GO" id="GO:0006012">
    <property type="term" value="P:galactose metabolic process"/>
    <property type="evidence" value="ECO:0007669"/>
    <property type="project" value="UniProtKB-UniRule"/>
</dbReference>
<evidence type="ECO:0000259" key="12">
    <source>
        <dbReference type="Pfam" id="PF00288"/>
    </source>
</evidence>
<feature type="domain" description="GHMP kinase C-terminal" evidence="13">
    <location>
        <begin position="261"/>
        <end position="337"/>
    </location>
</feature>
<dbReference type="PROSITE" id="PS00627">
    <property type="entry name" value="GHMP_KINASES_ATP"/>
    <property type="match status" value="1"/>
</dbReference>
<gene>
    <name evidence="15" type="ORF">FOY51_02225</name>
</gene>
<keyword evidence="2" id="KW-0963">Cytoplasm</keyword>
<dbReference type="PANTHER" id="PTHR10457:SF7">
    <property type="entry name" value="GALACTOKINASE-RELATED"/>
    <property type="match status" value="1"/>
</dbReference>
<evidence type="ECO:0000256" key="4">
    <source>
        <dbReference type="ARBA" id="ARBA00022723"/>
    </source>
</evidence>
<dbReference type="PRINTS" id="PR00959">
    <property type="entry name" value="MEVGALKINASE"/>
</dbReference>
<evidence type="ECO:0000256" key="11">
    <source>
        <dbReference type="NCBIfam" id="TIGR00131"/>
    </source>
</evidence>
<dbReference type="InterPro" id="IPR019741">
    <property type="entry name" value="Galactokinase_CS"/>
</dbReference>
<dbReference type="PRINTS" id="PR00473">
    <property type="entry name" value="GALCTOKINASE"/>
</dbReference>
<dbReference type="Gene3D" id="3.30.70.890">
    <property type="entry name" value="GHMP kinase, C-terminal domain"/>
    <property type="match status" value="1"/>
</dbReference>
<dbReference type="GO" id="GO:0046872">
    <property type="term" value="F:metal ion binding"/>
    <property type="evidence" value="ECO:0007669"/>
    <property type="project" value="UniProtKB-KW"/>
</dbReference>
<keyword evidence="4" id="KW-0479">Metal-binding</keyword>
<evidence type="ECO:0000256" key="1">
    <source>
        <dbReference type="ARBA" id="ARBA00006566"/>
    </source>
</evidence>
<dbReference type="SUPFAM" id="SSF54211">
    <property type="entry name" value="Ribosomal protein S5 domain 2-like"/>
    <property type="match status" value="1"/>
</dbReference>
<evidence type="ECO:0000256" key="6">
    <source>
        <dbReference type="ARBA" id="ARBA00022777"/>
    </source>
</evidence>
<dbReference type="Pfam" id="PF08544">
    <property type="entry name" value="GHMP_kinases_C"/>
    <property type="match status" value="1"/>
</dbReference>
<keyword evidence="7" id="KW-0067">ATP-binding</keyword>
<keyword evidence="6 15" id="KW-0418">Kinase</keyword>
<dbReference type="InterPro" id="IPR000705">
    <property type="entry name" value="Galactokinase"/>
</dbReference>
<dbReference type="FunFam" id="3.30.70.890:FF:000001">
    <property type="entry name" value="Galactokinase"/>
    <property type="match status" value="1"/>
</dbReference>
<dbReference type="InterPro" id="IPR014721">
    <property type="entry name" value="Ribsml_uS5_D2-typ_fold_subgr"/>
</dbReference>
<dbReference type="InterPro" id="IPR013750">
    <property type="entry name" value="GHMP_kinase_C_dom"/>
</dbReference>
<dbReference type="OrthoDB" id="250531at2"/>
<dbReference type="InterPro" id="IPR020568">
    <property type="entry name" value="Ribosomal_Su5_D2-typ_SF"/>
</dbReference>
<evidence type="ECO:0000259" key="13">
    <source>
        <dbReference type="Pfam" id="PF08544"/>
    </source>
</evidence>
<dbReference type="PROSITE" id="PS00106">
    <property type="entry name" value="GALACTOKINASE"/>
    <property type="match status" value="1"/>
</dbReference>
<evidence type="ECO:0000313" key="15">
    <source>
        <dbReference type="EMBL" id="KAA0024773.1"/>
    </source>
</evidence>
<keyword evidence="10" id="KW-0119">Carbohydrate metabolism</keyword>
<dbReference type="NCBIfam" id="NF001816">
    <property type="entry name" value="PRK00555.1"/>
    <property type="match status" value="1"/>
</dbReference>
<evidence type="ECO:0000256" key="10">
    <source>
        <dbReference type="ARBA" id="ARBA00023277"/>
    </source>
</evidence>
<organism evidence="15 16">
    <name type="scientific">Antrihabitans cavernicola</name>
    <dbReference type="NCBI Taxonomy" id="2495913"/>
    <lineage>
        <taxon>Bacteria</taxon>
        <taxon>Bacillati</taxon>
        <taxon>Actinomycetota</taxon>
        <taxon>Actinomycetes</taxon>
        <taxon>Mycobacteriales</taxon>
        <taxon>Nocardiaceae</taxon>
        <taxon>Antrihabitans</taxon>
    </lineage>
</organism>
<keyword evidence="16" id="KW-1185">Reference proteome</keyword>
<dbReference type="InterPro" id="IPR006204">
    <property type="entry name" value="GHMP_kinase_N_dom"/>
</dbReference>
<dbReference type="SUPFAM" id="SSF55060">
    <property type="entry name" value="GHMP Kinase, C-terminal domain"/>
    <property type="match status" value="1"/>
</dbReference>
<dbReference type="InterPro" id="IPR006203">
    <property type="entry name" value="GHMP_knse_ATP-bd_CS"/>
</dbReference>
<dbReference type="GO" id="GO:0004335">
    <property type="term" value="F:galactokinase activity"/>
    <property type="evidence" value="ECO:0007669"/>
    <property type="project" value="UniProtKB-UniRule"/>
</dbReference>